<dbReference type="Proteomes" id="UP000449547">
    <property type="component" value="Unassembled WGS sequence"/>
</dbReference>
<dbReference type="GO" id="GO:0051123">
    <property type="term" value="P:RNA polymerase II preinitiation complex assembly"/>
    <property type="evidence" value="ECO:0007669"/>
    <property type="project" value="TreeGrafter"/>
</dbReference>
<reference evidence="8 9" key="1">
    <citation type="submission" date="2019-07" db="EMBL/GenBank/DDBJ databases">
        <title>Genome assembly of two rare yeast pathogens: Diutina rugosa and Trichomonascus ciferrii.</title>
        <authorList>
            <person name="Mixao V."/>
            <person name="Saus E."/>
            <person name="Hansen A."/>
            <person name="Lass-Flor C."/>
            <person name="Gabaldon T."/>
        </authorList>
    </citation>
    <scope>NUCLEOTIDE SEQUENCE [LARGE SCALE GENOMIC DNA]</scope>
    <source>
        <strain evidence="8 9">CBS 613</strain>
    </source>
</reference>
<dbReference type="GO" id="GO:0003677">
    <property type="term" value="F:DNA binding"/>
    <property type="evidence" value="ECO:0007669"/>
    <property type="project" value="TreeGrafter"/>
</dbReference>
<organism evidence="8 9">
    <name type="scientific">Diutina rugosa</name>
    <name type="common">Yeast</name>
    <name type="synonym">Candida rugosa</name>
    <dbReference type="NCBI Taxonomy" id="5481"/>
    <lineage>
        <taxon>Eukaryota</taxon>
        <taxon>Fungi</taxon>
        <taxon>Dikarya</taxon>
        <taxon>Ascomycota</taxon>
        <taxon>Saccharomycotina</taxon>
        <taxon>Pichiomycetes</taxon>
        <taxon>Debaryomycetaceae</taxon>
        <taxon>Diutina</taxon>
    </lineage>
</organism>
<evidence type="ECO:0000256" key="4">
    <source>
        <dbReference type="ARBA" id="ARBA00023163"/>
    </source>
</evidence>
<evidence type="ECO:0000256" key="3">
    <source>
        <dbReference type="ARBA" id="ARBA00023015"/>
    </source>
</evidence>
<dbReference type="PANTHER" id="PTHR12264">
    <property type="entry name" value="TRANSCRIPTION INITIATION FACTOR TFIID SUBUNIT 12"/>
    <property type="match status" value="1"/>
</dbReference>
<keyword evidence="5" id="KW-0539">Nucleus</keyword>
<dbReference type="PANTHER" id="PTHR12264:SF21">
    <property type="entry name" value="TRANSCRIPTION INITIATION FACTOR TFIID SUBUNIT 12"/>
    <property type="match status" value="1"/>
</dbReference>
<evidence type="ECO:0000313" key="9">
    <source>
        <dbReference type="Proteomes" id="UP000449547"/>
    </source>
</evidence>
<dbReference type="OMA" id="HMSDYYS"/>
<feature type="domain" description="Transcription initiation factor TFIID subunit 12" evidence="7">
    <location>
        <begin position="278"/>
        <end position="354"/>
    </location>
</feature>
<dbReference type="InterPro" id="IPR009072">
    <property type="entry name" value="Histone-fold"/>
</dbReference>
<comment type="subcellular location">
    <subcellularLocation>
        <location evidence="1">Nucleus</location>
    </subcellularLocation>
</comment>
<evidence type="ECO:0000256" key="6">
    <source>
        <dbReference type="SAM" id="MobiDB-lite"/>
    </source>
</evidence>
<dbReference type="GO" id="GO:0000124">
    <property type="term" value="C:SAGA complex"/>
    <property type="evidence" value="ECO:0007669"/>
    <property type="project" value="InterPro"/>
</dbReference>
<dbReference type="GO" id="GO:0046982">
    <property type="term" value="F:protein heterodimerization activity"/>
    <property type="evidence" value="ECO:0007669"/>
    <property type="project" value="InterPro"/>
</dbReference>
<feature type="region of interest" description="Disordered" evidence="6">
    <location>
        <begin position="54"/>
        <end position="96"/>
    </location>
</feature>
<feature type="compositionally biased region" description="Low complexity" evidence="6">
    <location>
        <begin position="222"/>
        <end position="238"/>
    </location>
</feature>
<feature type="compositionally biased region" description="Polar residues" evidence="6">
    <location>
        <begin position="59"/>
        <end position="95"/>
    </location>
</feature>
<evidence type="ECO:0000259" key="7">
    <source>
        <dbReference type="Pfam" id="PF03847"/>
    </source>
</evidence>
<keyword evidence="4" id="KW-0804">Transcription</keyword>
<feature type="region of interest" description="Disordered" evidence="6">
    <location>
        <begin position="222"/>
        <end position="247"/>
    </location>
</feature>
<feature type="compositionally biased region" description="Polar residues" evidence="6">
    <location>
        <begin position="166"/>
        <end position="176"/>
    </location>
</feature>
<protein>
    <recommendedName>
        <fullName evidence="7">Transcription initiation factor TFIID subunit 12 domain-containing protein</fullName>
    </recommendedName>
</protein>
<keyword evidence="3" id="KW-0805">Transcription regulation</keyword>
<dbReference type="OrthoDB" id="2193432at2759"/>
<dbReference type="GO" id="GO:0005669">
    <property type="term" value="C:transcription factor TFIID complex"/>
    <property type="evidence" value="ECO:0007669"/>
    <property type="project" value="InterPro"/>
</dbReference>
<dbReference type="SUPFAM" id="SSF47113">
    <property type="entry name" value="Histone-fold"/>
    <property type="match status" value="1"/>
</dbReference>
<accession>A0A642UNN9</accession>
<dbReference type="AlphaFoldDB" id="A0A642UNN9"/>
<comment type="similarity">
    <text evidence="2">Belongs to the TAF12 family.</text>
</comment>
<feature type="compositionally biased region" description="Basic and acidic residues" evidence="6">
    <location>
        <begin position="377"/>
        <end position="395"/>
    </location>
</feature>
<sequence>MSKQITSQEANTLVQGLKQELAHYQAAGNDQEKAQEHFQKAERYRQLLLQYNQQRTQQEGSQTEDPSITQAINSMPSRPSTPLTASSINQPSPNASLEKKISQLKVTFQEVRARIDSLEELKRKETDPEVIANYDRELVKLKPTFNKIANILSNQRISSPAPETRGQPTGGRSNSQSPPPIAANPNYRNSPIPQLRVQPPRAAAVRAPTAISVARPVSTQITPSVSSSSIPGRGVSSTTPSGNYYSQQNSQIRQSPMYHMSDYYSGYQGDSSGRMLQKRKLQEVVNSLSVDEGDVNTINRGGNMMDGDVEDLLIDLADEFVTQVTSFACKLAKHRKVDLIDMRDMQLNLERNWGIRVPGYNLDEIKATRKWQPSADYQERQSQVDHAKKGGSDKK</sequence>
<evidence type="ECO:0000256" key="1">
    <source>
        <dbReference type="ARBA" id="ARBA00004123"/>
    </source>
</evidence>
<dbReference type="VEuPathDB" id="FungiDB:DIURU_002835"/>
<gene>
    <name evidence="8" type="ORF">DIURU_002835</name>
</gene>
<evidence type="ECO:0000313" key="8">
    <source>
        <dbReference type="EMBL" id="KAA8902381.1"/>
    </source>
</evidence>
<dbReference type="RefSeq" id="XP_034012366.1">
    <property type="nucleotide sequence ID" value="XM_034155530.1"/>
</dbReference>
<comment type="caution">
    <text evidence="8">The sequence shown here is derived from an EMBL/GenBank/DDBJ whole genome shotgun (WGS) entry which is preliminary data.</text>
</comment>
<dbReference type="GO" id="GO:0017025">
    <property type="term" value="F:TBP-class protein binding"/>
    <property type="evidence" value="ECO:0007669"/>
    <property type="project" value="TreeGrafter"/>
</dbReference>
<proteinExistence type="inferred from homology"/>
<dbReference type="Pfam" id="PF03847">
    <property type="entry name" value="TFIID_20kDa"/>
    <property type="match status" value="1"/>
</dbReference>
<name>A0A642UNN9_DIURU</name>
<dbReference type="Gene3D" id="1.10.20.10">
    <property type="entry name" value="Histone, subunit A"/>
    <property type="match status" value="1"/>
</dbReference>
<dbReference type="CDD" id="cd07981">
    <property type="entry name" value="HFD_TAF12"/>
    <property type="match status" value="1"/>
</dbReference>
<evidence type="ECO:0000256" key="2">
    <source>
        <dbReference type="ARBA" id="ARBA00007530"/>
    </source>
</evidence>
<keyword evidence="9" id="KW-1185">Reference proteome</keyword>
<feature type="region of interest" description="Disordered" evidence="6">
    <location>
        <begin position="371"/>
        <end position="395"/>
    </location>
</feature>
<dbReference type="InterPro" id="IPR037794">
    <property type="entry name" value="TAF12"/>
</dbReference>
<dbReference type="InterPro" id="IPR003228">
    <property type="entry name" value="TFIID_TAF12_dom"/>
</dbReference>
<evidence type="ECO:0000256" key="5">
    <source>
        <dbReference type="ARBA" id="ARBA00023242"/>
    </source>
</evidence>
<dbReference type="GeneID" id="54781486"/>
<feature type="region of interest" description="Disordered" evidence="6">
    <location>
        <begin position="156"/>
        <end position="197"/>
    </location>
</feature>
<dbReference type="EMBL" id="SWFT01000090">
    <property type="protein sequence ID" value="KAA8902381.1"/>
    <property type="molecule type" value="Genomic_DNA"/>
</dbReference>